<evidence type="ECO:0000256" key="1">
    <source>
        <dbReference type="SAM" id="MobiDB-lite"/>
    </source>
</evidence>
<keyword evidence="2" id="KW-1133">Transmembrane helix</keyword>
<comment type="caution">
    <text evidence="3">The sequence shown here is derived from an EMBL/GenBank/DDBJ whole genome shotgun (WGS) entry which is preliminary data.</text>
</comment>
<accession>A0A9P6JHM7</accession>
<evidence type="ECO:0000313" key="4">
    <source>
        <dbReference type="Proteomes" id="UP000807306"/>
    </source>
</evidence>
<feature type="compositionally biased region" description="Polar residues" evidence="1">
    <location>
        <begin position="122"/>
        <end position="133"/>
    </location>
</feature>
<evidence type="ECO:0000313" key="3">
    <source>
        <dbReference type="EMBL" id="KAF9521611.1"/>
    </source>
</evidence>
<keyword evidence="4" id="KW-1185">Reference proteome</keyword>
<organism evidence="3 4">
    <name type="scientific">Crepidotus variabilis</name>
    <dbReference type="NCBI Taxonomy" id="179855"/>
    <lineage>
        <taxon>Eukaryota</taxon>
        <taxon>Fungi</taxon>
        <taxon>Dikarya</taxon>
        <taxon>Basidiomycota</taxon>
        <taxon>Agaricomycotina</taxon>
        <taxon>Agaricomycetes</taxon>
        <taxon>Agaricomycetidae</taxon>
        <taxon>Agaricales</taxon>
        <taxon>Agaricineae</taxon>
        <taxon>Crepidotaceae</taxon>
        <taxon>Crepidotus</taxon>
    </lineage>
</organism>
<evidence type="ECO:0000256" key="2">
    <source>
        <dbReference type="SAM" id="Phobius"/>
    </source>
</evidence>
<protein>
    <submittedName>
        <fullName evidence="3">Uncharacterized protein</fullName>
    </submittedName>
</protein>
<feature type="compositionally biased region" description="Low complexity" evidence="1">
    <location>
        <begin position="104"/>
        <end position="113"/>
    </location>
</feature>
<feature type="region of interest" description="Disordered" evidence="1">
    <location>
        <begin position="498"/>
        <end position="526"/>
    </location>
</feature>
<keyword evidence="2" id="KW-0472">Membrane</keyword>
<feature type="transmembrane region" description="Helical" evidence="2">
    <location>
        <begin position="217"/>
        <end position="240"/>
    </location>
</feature>
<feature type="compositionally biased region" description="Polar residues" evidence="1">
    <location>
        <begin position="504"/>
        <end position="526"/>
    </location>
</feature>
<dbReference type="EMBL" id="MU158015">
    <property type="protein sequence ID" value="KAF9521611.1"/>
    <property type="molecule type" value="Genomic_DNA"/>
</dbReference>
<sequence length="526" mass="59360">MSSRHCVQRLLFSLSIVFSEKKVRQPPRFNFVSLRRFRIRIVAVGQHTSEFAVRVLSYHILQTALEYLSAAGAKISEIRRNDHTSIKSYFLHDSTIPPPRRQKSSSTESYPSSKPHNRSHSVKISSGRSKLRYSNSTRAKLSGLRLGEVGRRGRMLARTAFLINALLIYIDRYFMINHTAIHPATTSGQIITNLVYCVKASEVLATWQSTKSPILKLWLALVSNALLLPYGLLMLLIFAVTHRYPAFTLQNNLPYTLQASPAEKTHKQNGRLRRLFLPVYIPLRTQVGDLVDYPAASDLVVALHRGRQDERPSRLSICHWWTFCDSPRKVLCNPAYSKVLTMASQCSAVGQTACDLVNYFNRRPSQAVNSSSFYNGLRMSDLVAYLGALTWLPSGVPIHIVKRSQSQHNWQLTNGSGTGDLVVHPGALDWRTFLNKGLRVGDLVDHQKVLTIHSRSPWPLRRRLSRSSESSDYSFSFVVYNLPSMSYMRYPPLLDIQPNAAKEPNSSQPLPSLANPRQPSPTLANP</sequence>
<proteinExistence type="predicted"/>
<name>A0A9P6JHM7_9AGAR</name>
<dbReference type="Proteomes" id="UP000807306">
    <property type="component" value="Unassembled WGS sequence"/>
</dbReference>
<gene>
    <name evidence="3" type="ORF">CPB83DRAFT_841128</name>
</gene>
<keyword evidence="2" id="KW-0812">Transmembrane</keyword>
<dbReference type="AlphaFoldDB" id="A0A9P6JHM7"/>
<reference evidence="3" key="1">
    <citation type="submission" date="2020-11" db="EMBL/GenBank/DDBJ databases">
        <authorList>
            <consortium name="DOE Joint Genome Institute"/>
            <person name="Ahrendt S."/>
            <person name="Riley R."/>
            <person name="Andreopoulos W."/>
            <person name="Labutti K."/>
            <person name="Pangilinan J."/>
            <person name="Ruiz-Duenas F.J."/>
            <person name="Barrasa J.M."/>
            <person name="Sanchez-Garcia M."/>
            <person name="Camarero S."/>
            <person name="Miyauchi S."/>
            <person name="Serrano A."/>
            <person name="Linde D."/>
            <person name="Babiker R."/>
            <person name="Drula E."/>
            <person name="Ayuso-Fernandez I."/>
            <person name="Pacheco R."/>
            <person name="Padilla G."/>
            <person name="Ferreira P."/>
            <person name="Barriuso J."/>
            <person name="Kellner H."/>
            <person name="Castanera R."/>
            <person name="Alfaro M."/>
            <person name="Ramirez L."/>
            <person name="Pisabarro A.G."/>
            <person name="Kuo A."/>
            <person name="Tritt A."/>
            <person name="Lipzen A."/>
            <person name="He G."/>
            <person name="Yan M."/>
            <person name="Ng V."/>
            <person name="Cullen D."/>
            <person name="Martin F."/>
            <person name="Rosso M.-N."/>
            <person name="Henrissat B."/>
            <person name="Hibbett D."/>
            <person name="Martinez A.T."/>
            <person name="Grigoriev I.V."/>
        </authorList>
    </citation>
    <scope>NUCLEOTIDE SEQUENCE</scope>
    <source>
        <strain evidence="3">CBS 506.95</strain>
    </source>
</reference>
<feature type="region of interest" description="Disordered" evidence="1">
    <location>
        <begin position="91"/>
        <end position="133"/>
    </location>
</feature>